<reference evidence="9" key="2">
    <citation type="submission" date="2020-01" db="EMBL/GenBank/DDBJ databases">
        <authorList>
            <person name="Korhonen P.K.K."/>
            <person name="Guangxu M.G."/>
            <person name="Wang T.W."/>
            <person name="Stroehlein A.J.S."/>
            <person name="Young N.D."/>
            <person name="Ang C.-S.A."/>
            <person name="Fernando D.W.F."/>
            <person name="Lu H.L."/>
            <person name="Taylor S.T."/>
            <person name="Ehtesham M.E.M."/>
            <person name="Najaraj S.H.N."/>
            <person name="Harsha G.H.G."/>
            <person name="Madugundu A.M."/>
            <person name="Renuse S.R."/>
            <person name="Holt D.H."/>
            <person name="Pandey A.P."/>
            <person name="Papenfuss A.P."/>
            <person name="Gasser R.B.G."/>
            <person name="Fischer K.F."/>
        </authorList>
    </citation>
    <scope>NUCLEOTIDE SEQUENCE</scope>
    <source>
        <strain evidence="9">SSS_KF_BRIS2020</strain>
    </source>
</reference>
<name>A0A834RA34_SARSC</name>
<evidence type="ECO:0000256" key="1">
    <source>
        <dbReference type="ARBA" id="ARBA00008361"/>
    </source>
</evidence>
<dbReference type="CDD" id="cd02440">
    <property type="entry name" value="AdoMet_MTases"/>
    <property type="match status" value="1"/>
</dbReference>
<sequence>MNINDANKNSKNYNQVCHQNFSNRVLNCSHLASNCLNASTKIMIDCHKDDQLIPRKRKSTLTNGFKSFQKKRHKNKIMPPTKFLLGGNIHDPLNLKSFETEDQINDGFDDDDAKQNPVDHKETVDVLIPSNMHDPLNLAHSESLNNSTSSISNLSLYKRRKRTRTSSESEIQDNVTFFDKQIIKDDLYLTHQKQTSSEALKNLKKFKRNHKRQSSFSDQCSIERLNKEQSHRDICTSLATTILEKTSSLPSSSGVSITTQENVSNRSDKNSSSHLTKHQKKAFQYGNYNRYYGYRKFDDDPRINLLRKEFFENRDVLDIGCNVGHITILIAKDFSPNKIVGIDIDSELIRIAQKNMKTHLSSSIIQGQTFPLSLPIMYSRLNMISPSQKFPNNIYFVDLNYVPESDDSLQLQRPEYDTILCLSVTKWIHLNWGDLGVKRLFQRVFLQLRPGGLFILEPQSWSSYRKKSKMTPETNQNYSSIRFRPECFHQYLLKEIGFKTCELLGTPKHDSKGFQRPIYLYSKPIE</sequence>
<dbReference type="SUPFAM" id="SSF53335">
    <property type="entry name" value="S-adenosyl-L-methionine-dependent methyltransferases"/>
    <property type="match status" value="1"/>
</dbReference>
<dbReference type="Proteomes" id="UP000070412">
    <property type="component" value="Unassembled WGS sequence"/>
</dbReference>
<proteinExistence type="inferred from homology"/>
<dbReference type="PANTHER" id="PTHR12315:SF0">
    <property type="entry name" value="7SK SNRNA METHYLPHOSPHATE CAPPING ENZYME"/>
    <property type="match status" value="1"/>
</dbReference>
<keyword evidence="4 5" id="KW-0949">S-adenosyl-L-methionine</keyword>
<evidence type="ECO:0000313" key="9">
    <source>
        <dbReference type="EMBL" id="KAF7492821.1"/>
    </source>
</evidence>
<feature type="compositionally biased region" description="Polar residues" evidence="7">
    <location>
        <begin position="248"/>
        <end position="265"/>
    </location>
</feature>
<dbReference type="Pfam" id="PF13649">
    <property type="entry name" value="Methyltransf_25"/>
    <property type="match status" value="1"/>
</dbReference>
<evidence type="ECO:0000256" key="5">
    <source>
        <dbReference type="PROSITE-ProRule" id="PRU00848"/>
    </source>
</evidence>
<dbReference type="InterPro" id="IPR029063">
    <property type="entry name" value="SAM-dependent_MTases_sf"/>
</dbReference>
<evidence type="ECO:0000313" key="11">
    <source>
        <dbReference type="Proteomes" id="UP000070412"/>
    </source>
</evidence>
<keyword evidence="11" id="KW-1185">Reference proteome</keyword>
<dbReference type="InterPro" id="IPR024160">
    <property type="entry name" value="BIN3_SAM-bd_dom"/>
</dbReference>
<dbReference type="EMBL" id="WVUK01000056">
    <property type="protein sequence ID" value="KAF7492821.1"/>
    <property type="molecule type" value="Genomic_DNA"/>
</dbReference>
<dbReference type="EnsemblMetazoa" id="SSS_4176s_mrna">
    <property type="protein sequence ID" value="KAF7492821.1"/>
    <property type="gene ID" value="SSS_4176"/>
</dbReference>
<gene>
    <name evidence="9" type="ORF">SSS_4176</name>
</gene>
<feature type="domain" description="Bin3-type SAM" evidence="8">
    <location>
        <begin position="300"/>
        <end position="526"/>
    </location>
</feature>
<dbReference type="InterPro" id="IPR041698">
    <property type="entry name" value="Methyltransf_25"/>
</dbReference>
<evidence type="ECO:0000256" key="6">
    <source>
        <dbReference type="RuleBase" id="RU367087"/>
    </source>
</evidence>
<dbReference type="PROSITE" id="PS51515">
    <property type="entry name" value="BIN3_SAM"/>
    <property type="match status" value="1"/>
</dbReference>
<dbReference type="EC" id="2.1.1.-" evidence="6"/>
<dbReference type="GO" id="GO:0008173">
    <property type="term" value="F:RNA methyltransferase activity"/>
    <property type="evidence" value="ECO:0007669"/>
    <property type="project" value="UniProtKB-UniRule"/>
</dbReference>
<dbReference type="AlphaFoldDB" id="A0A834RA34"/>
<dbReference type="PANTHER" id="PTHR12315">
    <property type="entry name" value="BICOID-INTERACTING PROTEIN RELATED"/>
    <property type="match status" value="1"/>
</dbReference>
<evidence type="ECO:0000259" key="8">
    <source>
        <dbReference type="PROSITE" id="PS51515"/>
    </source>
</evidence>
<dbReference type="GO" id="GO:0017069">
    <property type="term" value="F:snRNA binding"/>
    <property type="evidence" value="ECO:0007669"/>
    <property type="project" value="TreeGrafter"/>
</dbReference>
<keyword evidence="3 6" id="KW-0808">Transferase</keyword>
<dbReference type="Pfam" id="PF06859">
    <property type="entry name" value="Bin3"/>
    <property type="match status" value="1"/>
</dbReference>
<dbReference type="InterPro" id="IPR039772">
    <property type="entry name" value="Bin3-like"/>
</dbReference>
<evidence type="ECO:0000313" key="10">
    <source>
        <dbReference type="EnsemblMetazoa" id="KAF7492821.1"/>
    </source>
</evidence>
<evidence type="ECO:0000256" key="7">
    <source>
        <dbReference type="SAM" id="MobiDB-lite"/>
    </source>
</evidence>
<accession>A0A834RA34</accession>
<organism evidence="9">
    <name type="scientific">Sarcoptes scabiei</name>
    <name type="common">Itch mite</name>
    <name type="synonym">Acarus scabiei</name>
    <dbReference type="NCBI Taxonomy" id="52283"/>
    <lineage>
        <taxon>Eukaryota</taxon>
        <taxon>Metazoa</taxon>
        <taxon>Ecdysozoa</taxon>
        <taxon>Arthropoda</taxon>
        <taxon>Chelicerata</taxon>
        <taxon>Arachnida</taxon>
        <taxon>Acari</taxon>
        <taxon>Acariformes</taxon>
        <taxon>Sarcoptiformes</taxon>
        <taxon>Astigmata</taxon>
        <taxon>Psoroptidia</taxon>
        <taxon>Sarcoptoidea</taxon>
        <taxon>Sarcoptidae</taxon>
        <taxon>Sarcoptinae</taxon>
        <taxon>Sarcoptes</taxon>
    </lineage>
</organism>
<comment type="similarity">
    <text evidence="1 6">Belongs to the methyltransferase superfamily.</text>
</comment>
<reference evidence="10" key="3">
    <citation type="submission" date="2022-06" db="UniProtKB">
        <authorList>
            <consortium name="EnsemblMetazoa"/>
        </authorList>
    </citation>
    <scope>IDENTIFICATION</scope>
</reference>
<dbReference type="GO" id="GO:0040031">
    <property type="term" value="P:snRNA modification"/>
    <property type="evidence" value="ECO:0007669"/>
    <property type="project" value="TreeGrafter"/>
</dbReference>
<dbReference type="InterPro" id="IPR010675">
    <property type="entry name" value="Bin3_C"/>
</dbReference>
<dbReference type="GO" id="GO:0008171">
    <property type="term" value="F:O-methyltransferase activity"/>
    <property type="evidence" value="ECO:0007669"/>
    <property type="project" value="UniProtKB-UniRule"/>
</dbReference>
<feature type="region of interest" description="Disordered" evidence="7">
    <location>
        <begin position="248"/>
        <end position="279"/>
    </location>
</feature>
<protein>
    <recommendedName>
        <fullName evidence="6">RNA methyltransferase</fullName>
        <ecNumber evidence="6">2.1.1.-</ecNumber>
    </recommendedName>
</protein>
<evidence type="ECO:0000256" key="4">
    <source>
        <dbReference type="ARBA" id="ARBA00022691"/>
    </source>
</evidence>
<evidence type="ECO:0000256" key="3">
    <source>
        <dbReference type="ARBA" id="ARBA00022679"/>
    </source>
</evidence>
<dbReference type="Gene3D" id="3.40.50.150">
    <property type="entry name" value="Vaccinia Virus protein VP39"/>
    <property type="match status" value="1"/>
</dbReference>
<dbReference type="GO" id="GO:0032259">
    <property type="term" value="P:methylation"/>
    <property type="evidence" value="ECO:0007669"/>
    <property type="project" value="UniProtKB-KW"/>
</dbReference>
<dbReference type="OrthoDB" id="10017101at2759"/>
<evidence type="ECO:0000256" key="2">
    <source>
        <dbReference type="ARBA" id="ARBA00022603"/>
    </source>
</evidence>
<reference evidence="11" key="1">
    <citation type="journal article" date="2020" name="PLoS Negl. Trop. Dis.">
        <title>High-quality nuclear genome for Sarcoptes scabiei-A critical resource for a neglected parasite.</title>
        <authorList>
            <person name="Korhonen P.K."/>
            <person name="Gasser R.B."/>
            <person name="Ma G."/>
            <person name="Wang T."/>
            <person name="Stroehlein A.J."/>
            <person name="Young N.D."/>
            <person name="Ang C.S."/>
            <person name="Fernando D.D."/>
            <person name="Lu H.C."/>
            <person name="Taylor S."/>
            <person name="Reynolds S.L."/>
            <person name="Mofiz E."/>
            <person name="Najaraj S.H."/>
            <person name="Gowda H."/>
            <person name="Madugundu A."/>
            <person name="Renuse S."/>
            <person name="Holt D."/>
            <person name="Pandey A."/>
            <person name="Papenfuss A.T."/>
            <person name="Fischer K."/>
        </authorList>
    </citation>
    <scope>NUCLEOTIDE SEQUENCE [LARGE SCALE GENOMIC DNA]</scope>
</reference>
<dbReference type="FunFam" id="3.40.50.150:FF:000083">
    <property type="entry name" value="7SK snRNA methylphosphate capping enzyme"/>
    <property type="match status" value="1"/>
</dbReference>
<keyword evidence="2 6" id="KW-0489">Methyltransferase</keyword>